<evidence type="ECO:0000259" key="4">
    <source>
        <dbReference type="Pfam" id="PF00685"/>
    </source>
</evidence>
<accession>A0A0A9ATH3</accession>
<dbReference type="PANTHER" id="PTHR11783">
    <property type="entry name" value="SULFOTRANSFERASE SULT"/>
    <property type="match status" value="1"/>
</dbReference>
<protein>
    <recommendedName>
        <fullName evidence="3">Sulfotransferase</fullName>
        <ecNumber evidence="3">2.8.2.-</ecNumber>
    </recommendedName>
</protein>
<dbReference type="AlphaFoldDB" id="A0A0A9ATH3"/>
<dbReference type="Pfam" id="PF00685">
    <property type="entry name" value="Sulfotransfer_1"/>
    <property type="match status" value="1"/>
</dbReference>
<proteinExistence type="inferred from homology"/>
<dbReference type="InterPro" id="IPR000863">
    <property type="entry name" value="Sulfotransferase_dom"/>
</dbReference>
<organism evidence="5">
    <name type="scientific">Arundo donax</name>
    <name type="common">Giant reed</name>
    <name type="synonym">Donax arundinaceus</name>
    <dbReference type="NCBI Taxonomy" id="35708"/>
    <lineage>
        <taxon>Eukaryota</taxon>
        <taxon>Viridiplantae</taxon>
        <taxon>Streptophyta</taxon>
        <taxon>Embryophyta</taxon>
        <taxon>Tracheophyta</taxon>
        <taxon>Spermatophyta</taxon>
        <taxon>Magnoliopsida</taxon>
        <taxon>Liliopsida</taxon>
        <taxon>Poales</taxon>
        <taxon>Poaceae</taxon>
        <taxon>PACMAD clade</taxon>
        <taxon>Arundinoideae</taxon>
        <taxon>Arundineae</taxon>
        <taxon>Arundo</taxon>
    </lineage>
</organism>
<dbReference type="SUPFAM" id="SSF52540">
    <property type="entry name" value="P-loop containing nucleoside triphosphate hydrolases"/>
    <property type="match status" value="1"/>
</dbReference>
<dbReference type="InterPro" id="IPR027417">
    <property type="entry name" value="P-loop_NTPase"/>
</dbReference>
<sequence>MEQIQPCVEESSANSPLKPIASGRYSEHIIAMLPTREGWSTPLTLFNNCWLRSHLLKKSMLVRDNFRPRSDDIILATHPKSGTTWLKALAFAITSRSRFTFADHPLLRHNPHKVVPIIEAPFIGDQGGDLDYIESLPSPRLLATHLPLSLLPPAISTLGCRVVYLCREPKDAFISMWHFNNKMSRGGHISLDEAFTMFHNGCSSFGPFWDHYLQYWKESLERPQEVLFLKYEEIVVDPLKIVRKLANFLSFPFTEEEERGGVVQEVVTLCSFDVLSSLDVNQTGGVERAGGKVFIVFIEYSSLFRKGKLGDWINHMSKEMGEKLDILVEEKFKGSGLKF</sequence>
<evidence type="ECO:0000256" key="2">
    <source>
        <dbReference type="ARBA" id="ARBA00022679"/>
    </source>
</evidence>
<reference evidence="5" key="1">
    <citation type="submission" date="2014-09" db="EMBL/GenBank/DDBJ databases">
        <authorList>
            <person name="Magalhaes I.L.F."/>
            <person name="Oliveira U."/>
            <person name="Santos F.R."/>
            <person name="Vidigal T.H.D.A."/>
            <person name="Brescovit A.D."/>
            <person name="Santos A.J."/>
        </authorList>
    </citation>
    <scope>NUCLEOTIDE SEQUENCE</scope>
    <source>
        <tissue evidence="5">Shoot tissue taken approximately 20 cm above the soil surface</tissue>
    </source>
</reference>
<feature type="domain" description="Sulfotransferase" evidence="4">
    <location>
        <begin position="71"/>
        <end position="336"/>
    </location>
</feature>
<evidence type="ECO:0000256" key="1">
    <source>
        <dbReference type="ARBA" id="ARBA00005771"/>
    </source>
</evidence>
<name>A0A0A9ATH3_ARUDO</name>
<dbReference type="GO" id="GO:0008146">
    <property type="term" value="F:sulfotransferase activity"/>
    <property type="evidence" value="ECO:0007669"/>
    <property type="project" value="InterPro"/>
</dbReference>
<keyword evidence="2 3" id="KW-0808">Transferase</keyword>
<comment type="similarity">
    <text evidence="1 3">Belongs to the sulfotransferase 1 family.</text>
</comment>
<evidence type="ECO:0000313" key="5">
    <source>
        <dbReference type="EMBL" id="JAD53138.1"/>
    </source>
</evidence>
<evidence type="ECO:0000256" key="3">
    <source>
        <dbReference type="RuleBase" id="RU361155"/>
    </source>
</evidence>
<dbReference type="Gene3D" id="3.40.50.300">
    <property type="entry name" value="P-loop containing nucleotide triphosphate hydrolases"/>
    <property type="match status" value="1"/>
</dbReference>
<dbReference type="EC" id="2.8.2.-" evidence="3"/>
<dbReference type="EMBL" id="GBRH01244757">
    <property type="protein sequence ID" value="JAD53138.1"/>
    <property type="molecule type" value="Transcribed_RNA"/>
</dbReference>
<reference evidence="5" key="2">
    <citation type="journal article" date="2015" name="Data Brief">
        <title>Shoot transcriptome of the giant reed, Arundo donax.</title>
        <authorList>
            <person name="Barrero R.A."/>
            <person name="Guerrero F.D."/>
            <person name="Moolhuijzen P."/>
            <person name="Goolsby J.A."/>
            <person name="Tidwell J."/>
            <person name="Bellgard S.E."/>
            <person name="Bellgard M.I."/>
        </authorList>
    </citation>
    <scope>NUCLEOTIDE SEQUENCE</scope>
    <source>
        <tissue evidence="5">Shoot tissue taken approximately 20 cm above the soil surface</tissue>
    </source>
</reference>